<accession>A0A218ZAQ2</accession>
<evidence type="ECO:0000313" key="3">
    <source>
        <dbReference type="EMBL" id="OWP04365.1"/>
    </source>
</evidence>
<evidence type="ECO:0000256" key="2">
    <source>
        <dbReference type="SAM" id="SignalP"/>
    </source>
</evidence>
<evidence type="ECO:0000313" key="4">
    <source>
        <dbReference type="Proteomes" id="UP000242519"/>
    </source>
</evidence>
<feature type="signal peptide" evidence="2">
    <location>
        <begin position="1"/>
        <end position="22"/>
    </location>
</feature>
<feature type="chain" id="PRO_5012013302" evidence="2">
    <location>
        <begin position="23"/>
        <end position="174"/>
    </location>
</feature>
<dbReference type="OrthoDB" id="4905728at2759"/>
<dbReference type="InParanoid" id="A0A218ZAQ2"/>
<keyword evidence="2" id="KW-0732">Signal</keyword>
<proteinExistence type="predicted"/>
<dbReference type="AlphaFoldDB" id="A0A218ZAQ2"/>
<organism evidence="3 4">
    <name type="scientific">Diplocarpon coronariae</name>
    <dbReference type="NCBI Taxonomy" id="2795749"/>
    <lineage>
        <taxon>Eukaryota</taxon>
        <taxon>Fungi</taxon>
        <taxon>Dikarya</taxon>
        <taxon>Ascomycota</taxon>
        <taxon>Pezizomycotina</taxon>
        <taxon>Leotiomycetes</taxon>
        <taxon>Helotiales</taxon>
        <taxon>Drepanopezizaceae</taxon>
        <taxon>Diplocarpon</taxon>
    </lineage>
</organism>
<feature type="compositionally biased region" description="Low complexity" evidence="1">
    <location>
        <begin position="45"/>
        <end position="64"/>
    </location>
</feature>
<comment type="caution">
    <text evidence="3">The sequence shown here is derived from an EMBL/GenBank/DDBJ whole genome shotgun (WGS) entry which is preliminary data.</text>
</comment>
<protein>
    <submittedName>
        <fullName evidence="3">Uncharacterized protein</fullName>
    </submittedName>
</protein>
<name>A0A218ZAQ2_9HELO</name>
<keyword evidence="4" id="KW-1185">Reference proteome</keyword>
<feature type="region of interest" description="Disordered" evidence="1">
    <location>
        <begin position="22"/>
        <end position="95"/>
    </location>
</feature>
<evidence type="ECO:0000256" key="1">
    <source>
        <dbReference type="SAM" id="MobiDB-lite"/>
    </source>
</evidence>
<feature type="compositionally biased region" description="Polar residues" evidence="1">
    <location>
        <begin position="77"/>
        <end position="93"/>
    </location>
</feature>
<dbReference type="EMBL" id="MZNU01000113">
    <property type="protein sequence ID" value="OWP04365.1"/>
    <property type="molecule type" value="Genomic_DNA"/>
</dbReference>
<reference evidence="3 4" key="1">
    <citation type="submission" date="2017-04" db="EMBL/GenBank/DDBJ databases">
        <title>Draft genome sequence of Marssonina coronaria NL1: causal agent of apple blotch.</title>
        <authorList>
            <person name="Cheng Q."/>
        </authorList>
    </citation>
    <scope>NUCLEOTIDE SEQUENCE [LARGE SCALE GENOMIC DNA]</scope>
    <source>
        <strain evidence="3 4">NL1</strain>
    </source>
</reference>
<dbReference type="Proteomes" id="UP000242519">
    <property type="component" value="Unassembled WGS sequence"/>
</dbReference>
<sequence>MQLTTIPLLALAATAIAQGGWGQPQAPPATGASPYQPPQQGQGGYPPQNGYQPAQNNYQGGYQPQGPPSNPGQGGSWSYSTTVSKPAPNSQYPNLRDDEIDAWRSCMNGWLQGINDGAAGSGPACNVWDCLHVQASKYHRGGLLTSISNVLTPVCSAVNIGSNVPLLGGFLSRF</sequence>
<gene>
    <name evidence="3" type="ORF">B2J93_5998</name>
</gene>